<keyword evidence="1" id="KW-1185">Reference proteome</keyword>
<dbReference type="GO" id="GO:0003735">
    <property type="term" value="F:structural constituent of ribosome"/>
    <property type="evidence" value="ECO:0007669"/>
    <property type="project" value="InterPro"/>
</dbReference>
<sequence length="100" mass="11527">MCFIFRCQFFTQIDYPNKPNMSSSSCVSMRVLNLLQGCGKALLMPRSVNCTSAANFRIKSYLKLKCKYCFFAYVGGRHVVMCRKVPKHKVMEPLPGKFVW</sequence>
<evidence type="ECO:0000313" key="2">
    <source>
        <dbReference type="WBParaSite" id="jg16805"/>
    </source>
</evidence>
<dbReference type="WBParaSite" id="jg16805">
    <property type="protein sequence ID" value="jg16805"/>
    <property type="gene ID" value="jg16805"/>
</dbReference>
<organism evidence="1 2">
    <name type="scientific">Ditylenchus dipsaci</name>
    <dbReference type="NCBI Taxonomy" id="166011"/>
    <lineage>
        <taxon>Eukaryota</taxon>
        <taxon>Metazoa</taxon>
        <taxon>Ecdysozoa</taxon>
        <taxon>Nematoda</taxon>
        <taxon>Chromadorea</taxon>
        <taxon>Rhabditida</taxon>
        <taxon>Tylenchina</taxon>
        <taxon>Tylenchomorpha</taxon>
        <taxon>Sphaerularioidea</taxon>
        <taxon>Anguinidae</taxon>
        <taxon>Anguininae</taxon>
        <taxon>Ditylenchus</taxon>
    </lineage>
</organism>
<dbReference type="AlphaFoldDB" id="A0A915D8Y2"/>
<accession>A0A915D8Y2</accession>
<name>A0A915D8Y2_9BILA</name>
<evidence type="ECO:0000313" key="1">
    <source>
        <dbReference type="Proteomes" id="UP000887574"/>
    </source>
</evidence>
<dbReference type="GO" id="GO:0006412">
    <property type="term" value="P:translation"/>
    <property type="evidence" value="ECO:0007669"/>
    <property type="project" value="InterPro"/>
</dbReference>
<dbReference type="SUPFAM" id="SSF57840">
    <property type="entry name" value="Ribosomal protein L36"/>
    <property type="match status" value="1"/>
</dbReference>
<proteinExistence type="predicted"/>
<dbReference type="GO" id="GO:0005840">
    <property type="term" value="C:ribosome"/>
    <property type="evidence" value="ECO:0007669"/>
    <property type="project" value="InterPro"/>
</dbReference>
<dbReference type="InterPro" id="IPR035977">
    <property type="entry name" value="Ribosomal_bL36_sp"/>
</dbReference>
<protein>
    <submittedName>
        <fullName evidence="2">39S ribosomal protein L36, mitochondrial</fullName>
    </submittedName>
</protein>
<reference evidence="2" key="1">
    <citation type="submission" date="2022-11" db="UniProtKB">
        <authorList>
            <consortium name="WormBaseParasite"/>
        </authorList>
    </citation>
    <scope>IDENTIFICATION</scope>
</reference>
<dbReference type="Proteomes" id="UP000887574">
    <property type="component" value="Unplaced"/>
</dbReference>